<dbReference type="CDD" id="cd07731">
    <property type="entry name" value="ComA-like_MBL-fold"/>
    <property type="match status" value="1"/>
</dbReference>
<dbReference type="SMART" id="SM00849">
    <property type="entry name" value="Lactamase_B"/>
    <property type="match status" value="1"/>
</dbReference>
<keyword evidence="3 6" id="KW-0812">Transmembrane</keyword>
<feature type="transmembrane region" description="Helical" evidence="6">
    <location>
        <begin position="303"/>
        <end position="321"/>
    </location>
</feature>
<keyword evidence="2" id="KW-1003">Cell membrane</keyword>
<feature type="transmembrane region" description="Helical" evidence="6">
    <location>
        <begin position="357"/>
        <end position="384"/>
    </location>
</feature>
<feature type="transmembrane region" description="Helical" evidence="6">
    <location>
        <begin position="417"/>
        <end position="435"/>
    </location>
</feature>
<dbReference type="InterPro" id="IPR001279">
    <property type="entry name" value="Metallo-B-lactamas"/>
</dbReference>
<evidence type="ECO:0000256" key="1">
    <source>
        <dbReference type="ARBA" id="ARBA00004651"/>
    </source>
</evidence>
<feature type="transmembrane region" description="Helical" evidence="6">
    <location>
        <begin position="42"/>
        <end position="59"/>
    </location>
</feature>
<keyword evidence="4 6" id="KW-1133">Transmembrane helix</keyword>
<evidence type="ECO:0000256" key="3">
    <source>
        <dbReference type="ARBA" id="ARBA00022692"/>
    </source>
</evidence>
<sequence>MYLTYLLIFYLFGIALFFEWSIFLLSAAITALFLVIYYKKELFIFAVLFVLLGIITAYSKEKIVENKIHSLEKFYYYEGFINEKYDDYFLLNNTKSDYKIIVLIKEKADINPGDYVTISGKFEDNQIYKNNYYFSKNIFGRVKVDKIEKIKGGNYLISKLIKIKYDTINKLIEIDKKGGAFVAALLFGYTNEFDLETKEKFTQLGISHILAVSGFNLGIIYLFINAVLKKMPFYLRKSISILFCLAWVILSSFEPSIVRAFIMLLLLNVARIIKRQSVSINNLSAAAIIMTLINPYLIYNTGFILSFSATAGILVLSKQVENKLKGLKILKDEVSISVAAFLSTLPIIIYLKGYFSIITIPLNILISPIIFIITILAFAMTFFYILTSLQFLLYPPLMLSRFFVLLIDGLAKFNANIYLKGSFAVLIVLYILIALNLDIIKLKKIKYANLILTIILFISIFAPNNKLSITILNVGQGDSIFIETPNRHSILIDTGPKISDYTAARDRILPYIRKRGYNKINLLIITHTHNDHFGGFEYINGHINVDKILTAAVLKNNIEYVNIIKGDKIIVDGVELNILYPKGYIETDEKNENALIFRLVYKDFSMLLPSDADLDEIKNDYTNYDIIQLPHHGSIASMGIETALKYKFDTAVISVGKNNFGHPSDKLLDYLNKKKIKYYRTDLNGNILISTDGKKYIVKGDYDANQ</sequence>
<dbReference type="PATRIC" id="fig|908809.3.peg.1292"/>
<dbReference type="OrthoDB" id="9761531at2"/>
<dbReference type="InterPro" id="IPR035681">
    <property type="entry name" value="ComA-like_MBL"/>
</dbReference>
<feature type="transmembrane region" description="Helical" evidence="6">
    <location>
        <begin position="391"/>
        <end position="411"/>
    </location>
</feature>
<evidence type="ECO:0000259" key="7">
    <source>
        <dbReference type="SMART" id="SM00849"/>
    </source>
</evidence>
<dbReference type="Proteomes" id="UP000052015">
    <property type="component" value="Unassembled WGS sequence"/>
</dbReference>
<keyword evidence="9" id="KW-1185">Reference proteome</keyword>
<gene>
    <name evidence="8" type="ORF">ABG79_01283</name>
</gene>
<feature type="transmembrane region" description="Helical" evidence="6">
    <location>
        <begin position="240"/>
        <end position="267"/>
    </location>
</feature>
<dbReference type="SUPFAM" id="SSF56281">
    <property type="entry name" value="Metallo-hydrolase/oxidoreductase"/>
    <property type="match status" value="1"/>
</dbReference>
<dbReference type="RefSeq" id="WP_057978300.1">
    <property type="nucleotide sequence ID" value="NZ_LKHP01000006.1"/>
</dbReference>
<dbReference type="InterPro" id="IPR036866">
    <property type="entry name" value="RibonucZ/Hydroxyglut_hydro"/>
</dbReference>
<feature type="transmembrane region" description="Helical" evidence="6">
    <location>
        <begin position="7"/>
        <end position="36"/>
    </location>
</feature>
<proteinExistence type="predicted"/>
<dbReference type="EMBL" id="LKHP01000006">
    <property type="protein sequence ID" value="KRQ86792.1"/>
    <property type="molecule type" value="Genomic_DNA"/>
</dbReference>
<dbReference type="PANTHER" id="PTHR30619">
    <property type="entry name" value="DNA INTERNALIZATION/COMPETENCE PROTEIN COMEC/REC2"/>
    <property type="match status" value="1"/>
</dbReference>
<evidence type="ECO:0000256" key="4">
    <source>
        <dbReference type="ARBA" id="ARBA00022989"/>
    </source>
</evidence>
<evidence type="ECO:0000256" key="5">
    <source>
        <dbReference type="ARBA" id="ARBA00023136"/>
    </source>
</evidence>
<dbReference type="GO" id="GO:0030420">
    <property type="term" value="P:establishment of competence for transformation"/>
    <property type="evidence" value="ECO:0007669"/>
    <property type="project" value="InterPro"/>
</dbReference>
<evidence type="ECO:0000256" key="2">
    <source>
        <dbReference type="ARBA" id="ARBA00022475"/>
    </source>
</evidence>
<dbReference type="PANTHER" id="PTHR30619:SF7">
    <property type="entry name" value="BETA-LACTAMASE DOMAIN PROTEIN"/>
    <property type="match status" value="1"/>
</dbReference>
<dbReference type="NCBIfam" id="TIGR00361">
    <property type="entry name" value="ComEC_Rec2"/>
    <property type="match status" value="1"/>
</dbReference>
<organism evidence="8 9">
    <name type="scientific">Caloramator mitchellensis</name>
    <dbReference type="NCBI Taxonomy" id="908809"/>
    <lineage>
        <taxon>Bacteria</taxon>
        <taxon>Bacillati</taxon>
        <taxon>Bacillota</taxon>
        <taxon>Clostridia</taxon>
        <taxon>Eubacteriales</taxon>
        <taxon>Clostridiaceae</taxon>
        <taxon>Caloramator</taxon>
    </lineage>
</organism>
<dbReference type="Pfam" id="PF00753">
    <property type="entry name" value="Lactamase_B"/>
    <property type="match status" value="1"/>
</dbReference>
<dbReference type="InterPro" id="IPR004477">
    <property type="entry name" value="ComEC_N"/>
</dbReference>
<evidence type="ECO:0000313" key="9">
    <source>
        <dbReference type="Proteomes" id="UP000052015"/>
    </source>
</evidence>
<name>A0A0R3JTI6_CALMK</name>
<evidence type="ECO:0000313" key="8">
    <source>
        <dbReference type="EMBL" id="KRQ86792.1"/>
    </source>
</evidence>
<dbReference type="GO" id="GO:0005886">
    <property type="term" value="C:plasma membrane"/>
    <property type="evidence" value="ECO:0007669"/>
    <property type="project" value="UniProtKB-SubCell"/>
</dbReference>
<feature type="transmembrane region" description="Helical" evidence="6">
    <location>
        <begin position="208"/>
        <end position="228"/>
    </location>
</feature>
<evidence type="ECO:0000256" key="6">
    <source>
        <dbReference type="SAM" id="Phobius"/>
    </source>
</evidence>
<dbReference type="InterPro" id="IPR052159">
    <property type="entry name" value="Competence_DNA_uptake"/>
</dbReference>
<accession>A0A0R3JTI6</accession>
<dbReference type="Gene3D" id="3.60.15.10">
    <property type="entry name" value="Ribonuclease Z/Hydroxyacylglutathione hydrolase-like"/>
    <property type="match status" value="1"/>
</dbReference>
<reference evidence="8 9" key="1">
    <citation type="submission" date="2015-09" db="EMBL/GenBank/DDBJ databases">
        <title>Draft genome sequence of a Caloramator mitchellensis, a moderate thermophile from the Great Artesian Basin of Australia.</title>
        <authorList>
            <person name="Patel B.K."/>
        </authorList>
    </citation>
    <scope>NUCLEOTIDE SEQUENCE [LARGE SCALE GENOMIC DNA]</scope>
    <source>
        <strain evidence="8 9">VF08</strain>
    </source>
</reference>
<dbReference type="InterPro" id="IPR004797">
    <property type="entry name" value="Competence_ComEC/Rec2"/>
</dbReference>
<feature type="domain" description="Metallo-beta-lactamase" evidence="7">
    <location>
        <begin position="476"/>
        <end position="657"/>
    </location>
</feature>
<feature type="transmembrane region" description="Helical" evidence="6">
    <location>
        <begin position="333"/>
        <end position="351"/>
    </location>
</feature>
<dbReference type="Pfam" id="PF03772">
    <property type="entry name" value="Competence"/>
    <property type="match status" value="1"/>
</dbReference>
<dbReference type="AlphaFoldDB" id="A0A0R3JTI6"/>
<comment type="subcellular location">
    <subcellularLocation>
        <location evidence="1">Cell membrane</location>
        <topology evidence="1">Multi-pass membrane protein</topology>
    </subcellularLocation>
</comment>
<dbReference type="STRING" id="908809.ABG79_01283"/>
<feature type="transmembrane region" description="Helical" evidence="6">
    <location>
        <begin position="447"/>
        <end position="463"/>
    </location>
</feature>
<keyword evidence="5 6" id="KW-0472">Membrane</keyword>
<comment type="caution">
    <text evidence="8">The sequence shown here is derived from an EMBL/GenBank/DDBJ whole genome shotgun (WGS) entry which is preliminary data.</text>
</comment>
<protein>
    <submittedName>
        <fullName evidence="8">ComEC family competence protein</fullName>
    </submittedName>
</protein>
<dbReference type="NCBIfam" id="TIGR00360">
    <property type="entry name" value="ComEC_N-term"/>
    <property type="match status" value="1"/>
</dbReference>